<evidence type="ECO:0000256" key="4">
    <source>
        <dbReference type="ARBA" id="ARBA00007540"/>
    </source>
</evidence>
<dbReference type="Pfam" id="PF21974">
    <property type="entry name" value="SPN1_m3Gcap_bd"/>
    <property type="match status" value="1"/>
</dbReference>
<evidence type="ECO:0000256" key="2">
    <source>
        <dbReference type="ARBA" id="ARBA00004123"/>
    </source>
</evidence>
<dbReference type="PANTHER" id="PTHR13403">
    <property type="entry name" value="SNURPORTIN1 RNUT1 PROTEIN RNA, U TRANSPORTER 1"/>
    <property type="match status" value="1"/>
</dbReference>
<gene>
    <name evidence="11" type="ORF">Ciccas_001168</name>
</gene>
<keyword evidence="7" id="KW-0963">Cytoplasm</keyword>
<evidence type="ECO:0000256" key="6">
    <source>
        <dbReference type="ARBA" id="ARBA00022448"/>
    </source>
</evidence>
<dbReference type="InterPro" id="IPR047857">
    <property type="entry name" value="Snurportin1_C"/>
</dbReference>
<comment type="similarity">
    <text evidence="4">Belongs to the snurportin family.</text>
</comment>
<evidence type="ECO:0000256" key="3">
    <source>
        <dbReference type="ARBA" id="ARBA00004496"/>
    </source>
</evidence>
<comment type="caution">
    <text evidence="11">The sequence shown here is derived from an EMBL/GenBank/DDBJ whole genome shotgun (WGS) entry which is preliminary data.</text>
</comment>
<dbReference type="PANTHER" id="PTHR13403:SF6">
    <property type="entry name" value="SNURPORTIN-1"/>
    <property type="match status" value="1"/>
</dbReference>
<keyword evidence="12" id="KW-1185">Reference proteome</keyword>
<evidence type="ECO:0000313" key="11">
    <source>
        <dbReference type="EMBL" id="KAL3320136.1"/>
    </source>
</evidence>
<sequence>MEVDELIEGLSNSLSVDCTDRNILLSSSKRNRYIIDKKRSDRNKNAVENRNKRRELIIDCLRFHAQIGAESSTIVDDKLFSNPWASNSQRNARNNWSLSNLLSIGNWLEEWSDDIHSDYLIKLCPVGKHVLVYSERGNTYVFSRAGYLLLKCQSNLPGGSSDSNKPHYSAVLDCIVESSITAKENRLKSFKVYVLDVLYFNGVCYENEAASSRFNWLSFFKLKIEIPNPKFRVSPMK</sequence>
<keyword evidence="9" id="KW-0539">Nucleus</keyword>
<evidence type="ECO:0000259" key="10">
    <source>
        <dbReference type="Pfam" id="PF21974"/>
    </source>
</evidence>
<evidence type="ECO:0000256" key="1">
    <source>
        <dbReference type="ARBA" id="ARBA00003975"/>
    </source>
</evidence>
<keyword evidence="8" id="KW-0694">RNA-binding</keyword>
<organism evidence="11 12">
    <name type="scientific">Cichlidogyrus casuarinus</name>
    <dbReference type="NCBI Taxonomy" id="1844966"/>
    <lineage>
        <taxon>Eukaryota</taxon>
        <taxon>Metazoa</taxon>
        <taxon>Spiralia</taxon>
        <taxon>Lophotrochozoa</taxon>
        <taxon>Platyhelminthes</taxon>
        <taxon>Monogenea</taxon>
        <taxon>Monopisthocotylea</taxon>
        <taxon>Dactylogyridea</taxon>
        <taxon>Ancyrocephalidae</taxon>
        <taxon>Cichlidogyrus</taxon>
    </lineage>
</organism>
<evidence type="ECO:0000256" key="7">
    <source>
        <dbReference type="ARBA" id="ARBA00022490"/>
    </source>
</evidence>
<comment type="subcellular location">
    <subcellularLocation>
        <location evidence="3">Cytoplasm</location>
    </subcellularLocation>
    <subcellularLocation>
        <location evidence="2">Nucleus</location>
    </subcellularLocation>
</comment>
<protein>
    <recommendedName>
        <fullName evidence="5">Snurportin-1</fullName>
    </recommendedName>
</protein>
<name>A0ABD2QNT7_9PLAT</name>
<feature type="domain" description="Snurportin-1 m3G cap-binding" evidence="10">
    <location>
        <begin position="104"/>
        <end position="218"/>
    </location>
</feature>
<dbReference type="EMBL" id="JBJKFK010000073">
    <property type="protein sequence ID" value="KAL3320136.1"/>
    <property type="molecule type" value="Genomic_DNA"/>
</dbReference>
<dbReference type="InterPro" id="IPR017336">
    <property type="entry name" value="Snurportin-1"/>
</dbReference>
<evidence type="ECO:0000256" key="9">
    <source>
        <dbReference type="ARBA" id="ARBA00023242"/>
    </source>
</evidence>
<accession>A0ABD2QNT7</accession>
<evidence type="ECO:0000256" key="8">
    <source>
        <dbReference type="ARBA" id="ARBA00022884"/>
    </source>
</evidence>
<proteinExistence type="inferred from homology"/>
<evidence type="ECO:0000313" key="12">
    <source>
        <dbReference type="Proteomes" id="UP001626550"/>
    </source>
</evidence>
<reference evidence="11 12" key="1">
    <citation type="submission" date="2024-11" db="EMBL/GenBank/DDBJ databases">
        <title>Adaptive evolution of stress response genes in parasites aligns with host niche diversity.</title>
        <authorList>
            <person name="Hahn C."/>
            <person name="Resl P."/>
        </authorList>
    </citation>
    <scope>NUCLEOTIDE SEQUENCE [LARGE SCALE GENOMIC DNA]</scope>
    <source>
        <strain evidence="11">EGGRZ-B1_66</strain>
        <tissue evidence="11">Body</tissue>
    </source>
</reference>
<dbReference type="GO" id="GO:0003723">
    <property type="term" value="F:RNA binding"/>
    <property type="evidence" value="ECO:0007669"/>
    <property type="project" value="UniProtKB-KW"/>
</dbReference>
<dbReference type="SUPFAM" id="SSF56091">
    <property type="entry name" value="DNA ligase/mRNA capping enzyme, catalytic domain"/>
    <property type="match status" value="1"/>
</dbReference>
<dbReference type="Proteomes" id="UP001626550">
    <property type="component" value="Unassembled WGS sequence"/>
</dbReference>
<dbReference type="GO" id="GO:0005634">
    <property type="term" value="C:nucleus"/>
    <property type="evidence" value="ECO:0007669"/>
    <property type="project" value="UniProtKB-SubCell"/>
</dbReference>
<comment type="function">
    <text evidence="1">Functions as an U snRNP-specific nuclear import adapter. Involved in the trimethylguanosine (m3G)-cap-dependent nuclear import of U snRNPs. Binds specifically to the terminal m3G-cap U snRNAs.</text>
</comment>
<dbReference type="Gene3D" id="3.30.470.30">
    <property type="entry name" value="DNA ligase/mRNA capping enzyme"/>
    <property type="match status" value="1"/>
</dbReference>
<evidence type="ECO:0000256" key="5">
    <source>
        <dbReference type="ARBA" id="ARBA00016034"/>
    </source>
</evidence>
<dbReference type="AlphaFoldDB" id="A0ABD2QNT7"/>
<keyword evidence="6" id="KW-0813">Transport</keyword>
<dbReference type="GO" id="GO:0005737">
    <property type="term" value="C:cytoplasm"/>
    <property type="evidence" value="ECO:0007669"/>
    <property type="project" value="UniProtKB-SubCell"/>
</dbReference>